<accession>A0A9X0QFE5</accession>
<comment type="caution">
    <text evidence="1">The sequence shown here is derived from an EMBL/GenBank/DDBJ whole genome shotgun (WGS) entry which is preliminary data.</text>
</comment>
<proteinExistence type="predicted"/>
<dbReference type="EMBL" id="JACHEB010000006">
    <property type="protein sequence ID" value="MBB5329249.1"/>
    <property type="molecule type" value="Genomic_DNA"/>
</dbReference>
<evidence type="ECO:0000313" key="2">
    <source>
        <dbReference type="Proteomes" id="UP000535182"/>
    </source>
</evidence>
<name>A0A9X0QFE5_9BACT</name>
<dbReference type="AlphaFoldDB" id="A0A9X0QFE5"/>
<reference evidence="1 2" key="1">
    <citation type="submission" date="2020-08" db="EMBL/GenBank/DDBJ databases">
        <title>Genomic Encyclopedia of Type Strains, Phase IV (KMG-V): Genome sequencing to study the core and pangenomes of soil and plant-associated prokaryotes.</title>
        <authorList>
            <person name="Whitman W."/>
        </authorList>
    </citation>
    <scope>NUCLEOTIDE SEQUENCE [LARGE SCALE GENOMIC DNA]</scope>
    <source>
        <strain evidence="1 2">X5P2</strain>
    </source>
</reference>
<evidence type="ECO:0000313" key="1">
    <source>
        <dbReference type="EMBL" id="MBB5329249.1"/>
    </source>
</evidence>
<keyword evidence="2" id="KW-1185">Reference proteome</keyword>
<sequence length="50" mass="5342">MPNINKCAMKDCLCNVADGQKYCSAYCEAAKGETKLQCDCGHPACAAQKL</sequence>
<dbReference type="Proteomes" id="UP000535182">
    <property type="component" value="Unassembled WGS sequence"/>
</dbReference>
<organism evidence="1 2">
    <name type="scientific">Tunturiibacter gelidiferens</name>
    <dbReference type="NCBI Taxonomy" id="3069689"/>
    <lineage>
        <taxon>Bacteria</taxon>
        <taxon>Pseudomonadati</taxon>
        <taxon>Acidobacteriota</taxon>
        <taxon>Terriglobia</taxon>
        <taxon>Terriglobales</taxon>
        <taxon>Acidobacteriaceae</taxon>
        <taxon>Tunturiibacter</taxon>
    </lineage>
</organism>
<protein>
    <submittedName>
        <fullName evidence="1">Uncharacterized protein</fullName>
    </submittedName>
</protein>
<gene>
    <name evidence="1" type="ORF">HDF14_002867</name>
</gene>